<dbReference type="PANTHER" id="PTHR30487:SF0">
    <property type="entry name" value="PREPILIN LEADER PEPTIDASE_N-METHYLTRANSFERASE-RELATED"/>
    <property type="match status" value="1"/>
</dbReference>
<keyword evidence="9" id="KW-0378">Hydrolase</keyword>
<accession>A0A4S4FIG5</accession>
<evidence type="ECO:0000256" key="7">
    <source>
        <dbReference type="ARBA" id="ARBA00023136"/>
    </source>
</evidence>
<keyword evidence="9" id="KW-0511">Multifunctional enzyme</keyword>
<dbReference type="GO" id="GO:0004190">
    <property type="term" value="F:aspartic-type endopeptidase activity"/>
    <property type="evidence" value="ECO:0007669"/>
    <property type="project" value="UniProtKB-EC"/>
</dbReference>
<evidence type="ECO:0000256" key="1">
    <source>
        <dbReference type="ARBA" id="ARBA00004429"/>
    </source>
</evidence>
<comment type="subcellular location">
    <subcellularLocation>
        <location evidence="1">Cell inner membrane</location>
        <topology evidence="1">Multi-pass membrane protein</topology>
    </subcellularLocation>
    <subcellularLocation>
        <location evidence="9">Cell membrane</location>
        <topology evidence="9">Multi-pass membrane protein</topology>
    </subcellularLocation>
</comment>
<sequence>MLAIVDSGLLRILPAIIGAFGLAFGSFLNVVVYRVPRGLSVVNPPSACPGCSSEISARDNIPVVSWLLLRGRCRTCREPISARYPIVEAITAVAFVVVGIFFAARIGTQTTAVGAVGAGITMIAFLYLAAISVALTAIDLDLRRLPTAIVYPAYGVGALLLGISGLLSGDLVSLAWAAAGAGLSFAFFLILLVVSGGGMGWGDVKLAGVLGLFLGFLGPAPLFVGVAAGFLLGGLYGIGMLLAGRGGRKTAIPFGPFMIAGAWLAVFVGQPVADAYLSVTGLN</sequence>
<dbReference type="EMBL" id="SSSM01000005">
    <property type="protein sequence ID" value="THG29654.1"/>
    <property type="molecule type" value="Genomic_DNA"/>
</dbReference>
<evidence type="ECO:0000259" key="11">
    <source>
        <dbReference type="Pfam" id="PF01478"/>
    </source>
</evidence>
<protein>
    <recommendedName>
        <fullName evidence="9">Prepilin leader peptidase/N-methyltransferase</fullName>
        <ecNumber evidence="9">2.1.1.-</ecNumber>
        <ecNumber evidence="9">3.4.23.43</ecNumber>
    </recommendedName>
</protein>
<dbReference type="PANTHER" id="PTHR30487">
    <property type="entry name" value="TYPE 4 PREPILIN-LIKE PROTEINS LEADER PEPTIDE-PROCESSING ENZYME"/>
    <property type="match status" value="1"/>
</dbReference>
<feature type="domain" description="Prepilin type IV endopeptidase peptidase" evidence="11">
    <location>
        <begin position="127"/>
        <end position="238"/>
    </location>
</feature>
<dbReference type="InterPro" id="IPR010627">
    <property type="entry name" value="Prepilin_pept_A24_N"/>
</dbReference>
<proteinExistence type="inferred from homology"/>
<dbReference type="EC" id="2.1.1.-" evidence="9"/>
<feature type="transmembrane region" description="Helical" evidence="10">
    <location>
        <begin position="112"/>
        <end position="137"/>
    </location>
</feature>
<name>A0A4S4FIG5_9MICO</name>
<dbReference type="GO" id="GO:0006465">
    <property type="term" value="P:signal peptide processing"/>
    <property type="evidence" value="ECO:0007669"/>
    <property type="project" value="TreeGrafter"/>
</dbReference>
<dbReference type="InterPro" id="IPR000045">
    <property type="entry name" value="Prepilin_IV_endopep_pep"/>
</dbReference>
<dbReference type="RefSeq" id="WP_136427983.1">
    <property type="nucleotide sequence ID" value="NZ_SSSM01000005.1"/>
</dbReference>
<evidence type="ECO:0000313" key="13">
    <source>
        <dbReference type="EMBL" id="THG29654.1"/>
    </source>
</evidence>
<dbReference type="GO" id="GO:0005886">
    <property type="term" value="C:plasma membrane"/>
    <property type="evidence" value="ECO:0007669"/>
    <property type="project" value="UniProtKB-SubCell"/>
</dbReference>
<comment type="function">
    <text evidence="9">Plays an essential role in type IV pili and type II pseudopili formation by proteolytically removing the leader sequence from substrate proteins and subsequently monomethylating the alpha-amino group of the newly exposed N-terminal phenylalanine.</text>
</comment>
<dbReference type="InterPro" id="IPR050882">
    <property type="entry name" value="Prepilin_peptidase/N-MTase"/>
</dbReference>
<dbReference type="AlphaFoldDB" id="A0A4S4FIG5"/>
<organism evidence="13 14">
    <name type="scientific">Naasia lichenicola</name>
    <dbReference type="NCBI Taxonomy" id="2565933"/>
    <lineage>
        <taxon>Bacteria</taxon>
        <taxon>Bacillati</taxon>
        <taxon>Actinomycetota</taxon>
        <taxon>Actinomycetes</taxon>
        <taxon>Micrococcales</taxon>
        <taxon>Microbacteriaceae</taxon>
        <taxon>Naasia</taxon>
    </lineage>
</organism>
<comment type="caution">
    <text evidence="13">The sequence shown here is derived from an EMBL/GenBank/DDBJ whole genome shotgun (WGS) entry which is preliminary data.</text>
</comment>
<comment type="similarity">
    <text evidence="2 8">Belongs to the peptidase A24 family.</text>
</comment>
<dbReference type="GO" id="GO:0008168">
    <property type="term" value="F:methyltransferase activity"/>
    <property type="evidence" value="ECO:0007669"/>
    <property type="project" value="UniProtKB-KW"/>
</dbReference>
<dbReference type="Pfam" id="PF01478">
    <property type="entry name" value="Peptidase_A24"/>
    <property type="match status" value="1"/>
</dbReference>
<feature type="transmembrane region" description="Helical" evidence="10">
    <location>
        <begin position="174"/>
        <end position="194"/>
    </location>
</feature>
<dbReference type="Gene3D" id="1.20.120.1220">
    <property type="match status" value="1"/>
</dbReference>
<keyword evidence="14" id="KW-1185">Reference proteome</keyword>
<evidence type="ECO:0000256" key="5">
    <source>
        <dbReference type="ARBA" id="ARBA00022692"/>
    </source>
</evidence>
<feature type="domain" description="Prepilin peptidase A24 N-terminal" evidence="12">
    <location>
        <begin position="20"/>
        <end position="100"/>
    </location>
</feature>
<evidence type="ECO:0000256" key="3">
    <source>
        <dbReference type="ARBA" id="ARBA00022475"/>
    </source>
</evidence>
<feature type="transmembrane region" description="Helical" evidence="10">
    <location>
        <begin position="254"/>
        <end position="273"/>
    </location>
</feature>
<dbReference type="EC" id="3.4.23.43" evidence="9"/>
<evidence type="ECO:0000256" key="10">
    <source>
        <dbReference type="SAM" id="Phobius"/>
    </source>
</evidence>
<keyword evidence="9" id="KW-0489">Methyltransferase</keyword>
<evidence type="ECO:0000256" key="4">
    <source>
        <dbReference type="ARBA" id="ARBA00022519"/>
    </source>
</evidence>
<evidence type="ECO:0000256" key="9">
    <source>
        <dbReference type="RuleBase" id="RU003794"/>
    </source>
</evidence>
<feature type="transmembrane region" description="Helical" evidence="10">
    <location>
        <begin position="223"/>
        <end position="242"/>
    </location>
</feature>
<keyword evidence="5 9" id="KW-0812">Transmembrane</keyword>
<evidence type="ECO:0000259" key="12">
    <source>
        <dbReference type="Pfam" id="PF06750"/>
    </source>
</evidence>
<dbReference type="Pfam" id="PF06750">
    <property type="entry name" value="A24_N_bact"/>
    <property type="match status" value="1"/>
</dbReference>
<dbReference type="PRINTS" id="PR00864">
    <property type="entry name" value="PREPILNPTASE"/>
</dbReference>
<dbReference type="GO" id="GO:0032259">
    <property type="term" value="P:methylation"/>
    <property type="evidence" value="ECO:0007669"/>
    <property type="project" value="UniProtKB-KW"/>
</dbReference>
<keyword evidence="7 10" id="KW-0472">Membrane</keyword>
<comment type="catalytic activity">
    <reaction evidence="9">
        <text>Typically cleaves a -Gly-|-Phe- bond to release an N-terminal, basic peptide of 5-8 residues from type IV prepilin, and then N-methylates the new N-terminal amino group, the methyl donor being S-adenosyl-L-methionine.</text>
        <dbReference type="EC" id="3.4.23.43"/>
    </reaction>
</comment>
<evidence type="ECO:0000313" key="14">
    <source>
        <dbReference type="Proteomes" id="UP000309133"/>
    </source>
</evidence>
<feature type="transmembrane region" description="Helical" evidence="10">
    <location>
        <begin position="149"/>
        <end position="168"/>
    </location>
</feature>
<keyword evidence="4" id="KW-0997">Cell inner membrane</keyword>
<feature type="transmembrane region" description="Helical" evidence="10">
    <location>
        <begin position="201"/>
        <end position="217"/>
    </location>
</feature>
<evidence type="ECO:0000256" key="6">
    <source>
        <dbReference type="ARBA" id="ARBA00022989"/>
    </source>
</evidence>
<reference evidence="13 14" key="1">
    <citation type="submission" date="2019-04" db="EMBL/GenBank/DDBJ databases">
        <authorList>
            <person name="Jiang L."/>
        </authorList>
    </citation>
    <scope>NUCLEOTIDE SEQUENCE [LARGE SCALE GENOMIC DNA]</scope>
    <source>
        <strain evidence="13 14">YIM 131853</strain>
    </source>
</reference>
<evidence type="ECO:0000256" key="2">
    <source>
        <dbReference type="ARBA" id="ARBA00005801"/>
    </source>
</evidence>
<dbReference type="OrthoDB" id="2087435at2"/>
<dbReference type="InterPro" id="IPR014032">
    <property type="entry name" value="Peptidase_A24A_bac"/>
</dbReference>
<gene>
    <name evidence="13" type="ORF">E6C64_13370</name>
</gene>
<keyword evidence="6 10" id="KW-1133">Transmembrane helix</keyword>
<evidence type="ECO:0000256" key="8">
    <source>
        <dbReference type="RuleBase" id="RU003793"/>
    </source>
</evidence>
<keyword evidence="3" id="KW-1003">Cell membrane</keyword>
<keyword evidence="9" id="KW-0645">Protease</keyword>
<feature type="transmembrane region" description="Helical" evidence="10">
    <location>
        <begin position="12"/>
        <end position="33"/>
    </location>
</feature>
<dbReference type="Proteomes" id="UP000309133">
    <property type="component" value="Unassembled WGS sequence"/>
</dbReference>
<keyword evidence="9" id="KW-0808">Transferase</keyword>
<feature type="transmembrane region" description="Helical" evidence="10">
    <location>
        <begin position="84"/>
        <end position="106"/>
    </location>
</feature>